<dbReference type="EMBL" id="CAJVQC010096812">
    <property type="protein sequence ID" value="CAG8829191.1"/>
    <property type="molecule type" value="Genomic_DNA"/>
</dbReference>
<name>A0ACA9S9D3_9GLOM</name>
<comment type="caution">
    <text evidence="1">The sequence shown here is derived from an EMBL/GenBank/DDBJ whole genome shotgun (WGS) entry which is preliminary data.</text>
</comment>
<dbReference type="Proteomes" id="UP000789920">
    <property type="component" value="Unassembled WGS sequence"/>
</dbReference>
<feature type="non-terminal residue" evidence="1">
    <location>
        <position position="1"/>
    </location>
</feature>
<organism evidence="1 2">
    <name type="scientific">Racocetra persica</name>
    <dbReference type="NCBI Taxonomy" id="160502"/>
    <lineage>
        <taxon>Eukaryota</taxon>
        <taxon>Fungi</taxon>
        <taxon>Fungi incertae sedis</taxon>
        <taxon>Mucoromycota</taxon>
        <taxon>Glomeromycotina</taxon>
        <taxon>Glomeromycetes</taxon>
        <taxon>Diversisporales</taxon>
        <taxon>Gigasporaceae</taxon>
        <taxon>Racocetra</taxon>
    </lineage>
</organism>
<keyword evidence="2" id="KW-1185">Reference proteome</keyword>
<feature type="non-terminal residue" evidence="1">
    <location>
        <position position="177"/>
    </location>
</feature>
<accession>A0ACA9S9D3</accession>
<gene>
    <name evidence="1" type="ORF">RPERSI_LOCUS27437</name>
</gene>
<reference evidence="1" key="1">
    <citation type="submission" date="2021-06" db="EMBL/GenBank/DDBJ databases">
        <authorList>
            <person name="Kallberg Y."/>
            <person name="Tangrot J."/>
            <person name="Rosling A."/>
        </authorList>
    </citation>
    <scope>NUCLEOTIDE SEQUENCE</scope>
    <source>
        <strain evidence="1">MA461A</strain>
    </source>
</reference>
<proteinExistence type="predicted"/>
<evidence type="ECO:0000313" key="1">
    <source>
        <dbReference type="EMBL" id="CAG8829191.1"/>
    </source>
</evidence>
<evidence type="ECO:0000313" key="2">
    <source>
        <dbReference type="Proteomes" id="UP000789920"/>
    </source>
</evidence>
<sequence length="177" mass="20170">TGDRSQQLRSGVQNPRNSFEREANLGSNLAHNGSWDKEAMNWGAYFSTLTLNDVKRKDMWEKPTVDLSDPMSKILESKRERARLATQCFPKAKKLKLSYYSHLEWSPVHTSIFQIGSLGPQVLFEGLWAFLSQAVQTTPQFLQHWQSFSPNAALPSLGQQEIVNYTWEVLKLAEEGP</sequence>
<protein>
    <submittedName>
        <fullName evidence="1">18624_t:CDS:1</fullName>
    </submittedName>
</protein>